<sequence>MGRQVCYPPNTKTNFPHNAQKNIASPEEYRAARSRLLEKEKAATRLLQELSESRRELPMVRIHEPTRFQFDTPDGEKSLLDLFDGHKQLILYHFMLGPGESQGCVGCSFCMDHIPDLGHLSSRDTSFAAVATAPLSEITAYKDRMGWKFPFFSSAKTHEAWAEVEARGETVTWKPGNGYFGLCSFFREGEEVFHTYETSARGLEIILSTYHLLDMTVMGRQEVGNGMGNFRRHDEY</sequence>
<reference evidence="1" key="1">
    <citation type="submission" date="2022-11" db="EMBL/GenBank/DDBJ databases">
        <authorList>
            <person name="Petersen C."/>
        </authorList>
    </citation>
    <scope>NUCLEOTIDE SEQUENCE</scope>
    <source>
        <strain evidence="1">IBT 21917</strain>
    </source>
</reference>
<dbReference type="Proteomes" id="UP001146351">
    <property type="component" value="Unassembled WGS sequence"/>
</dbReference>
<protein>
    <submittedName>
        <fullName evidence="1">DUF899-domain-containing protein</fullName>
    </submittedName>
</protein>
<proteinExistence type="predicted"/>
<gene>
    <name evidence="1" type="ORF">N7492_004291</name>
</gene>
<reference evidence="1" key="2">
    <citation type="journal article" date="2023" name="IMA Fungus">
        <title>Comparative genomic study of the Penicillium genus elucidates a diverse pangenome and 15 lateral gene transfer events.</title>
        <authorList>
            <person name="Petersen C."/>
            <person name="Sorensen T."/>
            <person name="Nielsen M.R."/>
            <person name="Sondergaard T.E."/>
            <person name="Sorensen J.L."/>
            <person name="Fitzpatrick D.A."/>
            <person name="Frisvad J.C."/>
            <person name="Nielsen K.L."/>
        </authorList>
    </citation>
    <scope>NUCLEOTIDE SEQUENCE</scope>
    <source>
        <strain evidence="1">IBT 21917</strain>
    </source>
</reference>
<dbReference type="AlphaFoldDB" id="A0A9W9LR05"/>
<dbReference type="OrthoDB" id="3503208at2759"/>
<dbReference type="EMBL" id="JAPQKO010000003">
    <property type="protein sequence ID" value="KAJ5171698.1"/>
    <property type="molecule type" value="Genomic_DNA"/>
</dbReference>
<dbReference type="Pfam" id="PF05988">
    <property type="entry name" value="DUF899"/>
    <property type="match status" value="1"/>
</dbReference>
<organism evidence="1 2">
    <name type="scientific">Penicillium capsulatum</name>
    <dbReference type="NCBI Taxonomy" id="69766"/>
    <lineage>
        <taxon>Eukaryota</taxon>
        <taxon>Fungi</taxon>
        <taxon>Dikarya</taxon>
        <taxon>Ascomycota</taxon>
        <taxon>Pezizomycotina</taxon>
        <taxon>Eurotiomycetes</taxon>
        <taxon>Eurotiomycetidae</taxon>
        <taxon>Eurotiales</taxon>
        <taxon>Aspergillaceae</taxon>
        <taxon>Penicillium</taxon>
    </lineage>
</organism>
<comment type="caution">
    <text evidence="1">The sequence shown here is derived from an EMBL/GenBank/DDBJ whole genome shotgun (WGS) entry which is preliminary data.</text>
</comment>
<dbReference type="InterPro" id="IPR010296">
    <property type="entry name" value="DUF899_thioredox"/>
</dbReference>
<accession>A0A9W9LR05</accession>
<keyword evidence="2" id="KW-1185">Reference proteome</keyword>
<name>A0A9W9LR05_9EURO</name>
<evidence type="ECO:0000313" key="2">
    <source>
        <dbReference type="Proteomes" id="UP001146351"/>
    </source>
</evidence>
<evidence type="ECO:0000313" key="1">
    <source>
        <dbReference type="EMBL" id="KAJ5171698.1"/>
    </source>
</evidence>